<evidence type="ECO:0000256" key="11">
    <source>
        <dbReference type="RuleBase" id="RU003699"/>
    </source>
</evidence>
<dbReference type="GO" id="GO:0042274">
    <property type="term" value="P:ribosomal small subunit biogenesis"/>
    <property type="evidence" value="ECO:0007669"/>
    <property type="project" value="TreeGrafter"/>
</dbReference>
<dbReference type="STRING" id="926561.GCA_000379025_02163"/>
<keyword evidence="7 10" id="KW-0687">Ribonucleoprotein</keyword>
<dbReference type="AlphaFoldDB" id="A0A4R8GT66"/>
<sequence length="209" mass="24441">MARYTGPVCRQCRQEGEKLFLKGERCYTDKCAIERRSYGPGDQGRGRRRKLSEYGLQLREKQKVRKIYGVLENQFRSYFEQAEKKPGITGENFLKVLERRLDNVVYRLGFATSRNESRQFVRHGHILVNGKRVNIPSYLVDENDVITVKESSKDLKRLKEVIELNADKATPSWLQVSLEKKEGKVLSDPIREEIDIPINEQLIVEFYSR</sequence>
<dbReference type="Proteomes" id="UP000295832">
    <property type="component" value="Unassembled WGS sequence"/>
</dbReference>
<evidence type="ECO:0000256" key="6">
    <source>
        <dbReference type="ARBA" id="ARBA00022980"/>
    </source>
</evidence>
<accession>A0A4R8GT66</accession>
<evidence type="ECO:0000256" key="8">
    <source>
        <dbReference type="ARBA" id="ARBA00025813"/>
    </source>
</evidence>
<evidence type="ECO:0000313" key="14">
    <source>
        <dbReference type="EMBL" id="TDX49263.1"/>
    </source>
</evidence>
<keyword evidence="4 10" id="KW-0699">rRNA-binding</keyword>
<dbReference type="InterPro" id="IPR036986">
    <property type="entry name" value="S4_RNA-bd_sf"/>
</dbReference>
<dbReference type="PROSITE" id="PS50889">
    <property type="entry name" value="S4"/>
    <property type="match status" value="1"/>
</dbReference>
<comment type="function">
    <text evidence="2 10">One of the primary rRNA binding proteins, it binds directly to 16S rRNA where it nucleates assembly of the body of the 30S subunit.</text>
</comment>
<dbReference type="InterPro" id="IPR018079">
    <property type="entry name" value="Ribosomal_uS4_CS"/>
</dbReference>
<keyword evidence="15" id="KW-1185">Reference proteome</keyword>
<dbReference type="GO" id="GO:0006412">
    <property type="term" value="P:translation"/>
    <property type="evidence" value="ECO:0007669"/>
    <property type="project" value="UniProtKB-UniRule"/>
</dbReference>
<dbReference type="CDD" id="cd00165">
    <property type="entry name" value="S4"/>
    <property type="match status" value="1"/>
</dbReference>
<dbReference type="PROSITE" id="PS00632">
    <property type="entry name" value="RIBOSOMAL_S4"/>
    <property type="match status" value="1"/>
</dbReference>
<dbReference type="InterPro" id="IPR001912">
    <property type="entry name" value="Ribosomal_uS4_N"/>
</dbReference>
<evidence type="ECO:0000259" key="12">
    <source>
        <dbReference type="SMART" id="SM00363"/>
    </source>
</evidence>
<dbReference type="NCBIfam" id="NF003717">
    <property type="entry name" value="PRK05327.1"/>
    <property type="match status" value="1"/>
</dbReference>
<keyword evidence="5 10" id="KW-0694">RNA-binding</keyword>
<dbReference type="FunFam" id="1.10.1050.10:FF:000001">
    <property type="entry name" value="30S ribosomal protein S4"/>
    <property type="match status" value="1"/>
</dbReference>
<dbReference type="SMART" id="SM01390">
    <property type="entry name" value="Ribosomal_S4"/>
    <property type="match status" value="1"/>
</dbReference>
<dbReference type="HAMAP" id="MF_01306_B">
    <property type="entry name" value="Ribosomal_uS4_B"/>
    <property type="match status" value="1"/>
</dbReference>
<name>A0A4R8GT66_9FIRM</name>
<evidence type="ECO:0000256" key="5">
    <source>
        <dbReference type="ARBA" id="ARBA00022884"/>
    </source>
</evidence>
<evidence type="ECO:0000256" key="9">
    <source>
        <dbReference type="ARBA" id="ARBA00035254"/>
    </source>
</evidence>
<dbReference type="Pfam" id="PF01479">
    <property type="entry name" value="S4"/>
    <property type="match status" value="1"/>
</dbReference>
<dbReference type="FunFam" id="3.10.290.10:FF:000001">
    <property type="entry name" value="30S ribosomal protein S4"/>
    <property type="match status" value="1"/>
</dbReference>
<comment type="caution">
    <text evidence="14">The sequence shown here is derived from an EMBL/GenBank/DDBJ whole genome shotgun (WGS) entry which is preliminary data.</text>
</comment>
<feature type="domain" description="RNA-binding S4" evidence="12">
    <location>
        <begin position="99"/>
        <end position="163"/>
    </location>
</feature>
<dbReference type="EMBL" id="SOEG01000018">
    <property type="protein sequence ID" value="TDX49263.1"/>
    <property type="molecule type" value="Genomic_DNA"/>
</dbReference>
<dbReference type="RefSeq" id="WP_018249332.1">
    <property type="nucleotide sequence ID" value="NZ_SOEG01000018.1"/>
</dbReference>
<evidence type="ECO:0000256" key="7">
    <source>
        <dbReference type="ARBA" id="ARBA00023274"/>
    </source>
</evidence>
<comment type="function">
    <text evidence="1 10">With S5 and S12 plays an important role in translational accuracy.</text>
</comment>
<dbReference type="InterPro" id="IPR022801">
    <property type="entry name" value="Ribosomal_uS4"/>
</dbReference>
<dbReference type="InterPro" id="IPR002942">
    <property type="entry name" value="S4_RNA-bd"/>
</dbReference>
<feature type="domain" description="Small ribosomal subunit protein uS4 N-terminal" evidence="13">
    <location>
        <begin position="3"/>
        <end position="98"/>
    </location>
</feature>
<dbReference type="SUPFAM" id="SSF55174">
    <property type="entry name" value="Alpha-L RNA-binding motif"/>
    <property type="match status" value="1"/>
</dbReference>
<evidence type="ECO:0000259" key="13">
    <source>
        <dbReference type="SMART" id="SM01390"/>
    </source>
</evidence>
<evidence type="ECO:0000256" key="4">
    <source>
        <dbReference type="ARBA" id="ARBA00022730"/>
    </source>
</evidence>
<keyword evidence="6 10" id="KW-0689">Ribosomal protein</keyword>
<evidence type="ECO:0000256" key="10">
    <source>
        <dbReference type="HAMAP-Rule" id="MF_01306"/>
    </source>
</evidence>
<protein>
    <recommendedName>
        <fullName evidence="9 10">Small ribosomal subunit protein uS4</fullName>
    </recommendedName>
</protein>
<comment type="similarity">
    <text evidence="3 10 11">Belongs to the universal ribosomal protein uS4 family.</text>
</comment>
<dbReference type="GO" id="GO:0019843">
    <property type="term" value="F:rRNA binding"/>
    <property type="evidence" value="ECO:0007669"/>
    <property type="project" value="UniProtKB-UniRule"/>
</dbReference>
<evidence type="ECO:0000256" key="3">
    <source>
        <dbReference type="ARBA" id="ARBA00007465"/>
    </source>
</evidence>
<dbReference type="PANTHER" id="PTHR11831">
    <property type="entry name" value="30S 40S RIBOSOMAL PROTEIN"/>
    <property type="match status" value="1"/>
</dbReference>
<comment type="subunit">
    <text evidence="8 10">Part of the 30S ribosomal subunit. Contacts protein S5. The interaction surface between S4 and S5 is involved in control of translational fidelity.</text>
</comment>
<dbReference type="SMART" id="SM00363">
    <property type="entry name" value="S4"/>
    <property type="match status" value="1"/>
</dbReference>
<dbReference type="GO" id="GO:0015935">
    <property type="term" value="C:small ribosomal subunit"/>
    <property type="evidence" value="ECO:0007669"/>
    <property type="project" value="InterPro"/>
</dbReference>
<gene>
    <name evidence="10" type="primary">rpsD</name>
    <name evidence="14" type="ORF">C7959_1189</name>
</gene>
<evidence type="ECO:0000256" key="1">
    <source>
        <dbReference type="ARBA" id="ARBA00003004"/>
    </source>
</evidence>
<dbReference type="Gene3D" id="3.10.290.10">
    <property type="entry name" value="RNA-binding S4 domain"/>
    <property type="match status" value="1"/>
</dbReference>
<dbReference type="Pfam" id="PF00163">
    <property type="entry name" value="Ribosomal_S4"/>
    <property type="match status" value="1"/>
</dbReference>
<evidence type="ECO:0000313" key="15">
    <source>
        <dbReference type="Proteomes" id="UP000295832"/>
    </source>
</evidence>
<dbReference type="NCBIfam" id="TIGR01017">
    <property type="entry name" value="rpsD_bact"/>
    <property type="match status" value="1"/>
</dbReference>
<dbReference type="InterPro" id="IPR005709">
    <property type="entry name" value="Ribosomal_uS4_bac-type"/>
</dbReference>
<evidence type="ECO:0000256" key="2">
    <source>
        <dbReference type="ARBA" id="ARBA00003866"/>
    </source>
</evidence>
<dbReference type="Gene3D" id="1.10.1050.10">
    <property type="entry name" value="Ribosomal Protein S4 Delta 41, Chain A, domain 1"/>
    <property type="match status" value="1"/>
</dbReference>
<organism evidence="14 15">
    <name type="scientific">Orenia marismortui</name>
    <dbReference type="NCBI Taxonomy" id="46469"/>
    <lineage>
        <taxon>Bacteria</taxon>
        <taxon>Bacillati</taxon>
        <taxon>Bacillota</taxon>
        <taxon>Clostridia</taxon>
        <taxon>Halanaerobiales</taxon>
        <taxon>Halobacteroidaceae</taxon>
        <taxon>Orenia</taxon>
    </lineage>
</organism>
<proteinExistence type="inferred from homology"/>
<dbReference type="GO" id="GO:0003735">
    <property type="term" value="F:structural constituent of ribosome"/>
    <property type="evidence" value="ECO:0007669"/>
    <property type="project" value="InterPro"/>
</dbReference>
<dbReference type="PANTHER" id="PTHR11831:SF4">
    <property type="entry name" value="SMALL RIBOSOMAL SUBUNIT PROTEIN US4M"/>
    <property type="match status" value="1"/>
</dbReference>
<reference evidence="14 15" key="1">
    <citation type="submission" date="2019-03" db="EMBL/GenBank/DDBJ databases">
        <title>Subsurface microbial communities from deep shales in Ohio and West Virginia, USA.</title>
        <authorList>
            <person name="Wrighton K."/>
        </authorList>
    </citation>
    <scope>NUCLEOTIDE SEQUENCE [LARGE SCALE GENOMIC DNA]</scope>
    <source>
        <strain evidence="14 15">MSL 6dP</strain>
    </source>
</reference>